<dbReference type="AlphaFoldDB" id="A0A272F0H4"/>
<dbReference type="SMART" id="SM00530">
    <property type="entry name" value="HTH_XRE"/>
    <property type="match status" value="1"/>
</dbReference>
<dbReference type="PANTHER" id="PTHR34475">
    <property type="match status" value="1"/>
</dbReference>
<keyword evidence="1" id="KW-0472">Membrane</keyword>
<evidence type="ECO:0000313" key="6">
    <source>
        <dbReference type="Proteomes" id="UP000623509"/>
    </source>
</evidence>
<evidence type="ECO:0000313" key="3">
    <source>
        <dbReference type="EMBL" id="KAF7600871.1"/>
    </source>
</evidence>
<dbReference type="InterPro" id="IPR010982">
    <property type="entry name" value="Lambda_DNA-bd_dom_sf"/>
</dbReference>
<reference evidence="3 6" key="1">
    <citation type="submission" date="2016-08" db="EMBL/GenBank/DDBJ databases">
        <title>Candidatus Dactylopiibacterium carminicum genome sequence.</title>
        <authorList>
            <person name="Ramirez-Puebla S.T."/>
            <person name="Ormeno-Orrillo E."/>
            <person name="Vera-Ponce De Leon A."/>
            <person name="Luis L."/>
            <person name="Sanchez-Flores A."/>
            <person name="Monica R."/>
            <person name="Martinez-Romero E."/>
        </authorList>
    </citation>
    <scope>NUCLEOTIDE SEQUENCE [LARGE SCALE GENOMIC DNA]</scope>
    <source>
        <strain evidence="3">END1</strain>
    </source>
</reference>
<dbReference type="RefSeq" id="WP_095522981.1">
    <property type="nucleotide sequence ID" value="NZ_MDUX01000001.1"/>
</dbReference>
<accession>A0A272F0H4</accession>
<dbReference type="InterPro" id="IPR050400">
    <property type="entry name" value="Bact_Cytoskel_RodZ"/>
</dbReference>
<evidence type="ECO:0000313" key="4">
    <source>
        <dbReference type="EMBL" id="PAS95370.1"/>
    </source>
</evidence>
<dbReference type="GO" id="GO:0003677">
    <property type="term" value="F:DNA binding"/>
    <property type="evidence" value="ECO:0007669"/>
    <property type="project" value="InterPro"/>
</dbReference>
<dbReference type="SUPFAM" id="SSF47413">
    <property type="entry name" value="lambda repressor-like DNA-binding domains"/>
    <property type="match status" value="1"/>
</dbReference>
<evidence type="ECO:0000259" key="2">
    <source>
        <dbReference type="PROSITE" id="PS50943"/>
    </source>
</evidence>
<dbReference type="EMBL" id="MDUX01000001">
    <property type="protein sequence ID" value="KAF7600871.1"/>
    <property type="molecule type" value="Genomic_DNA"/>
</dbReference>
<dbReference type="Gene3D" id="1.10.260.40">
    <property type="entry name" value="lambda repressor-like DNA-binding domains"/>
    <property type="match status" value="1"/>
</dbReference>
<comment type="caution">
    <text evidence="4">The sequence shown here is derived from an EMBL/GenBank/DDBJ whole genome shotgun (WGS) entry which is preliminary data.</text>
</comment>
<evidence type="ECO:0000313" key="5">
    <source>
        <dbReference type="Proteomes" id="UP000216107"/>
    </source>
</evidence>
<feature type="domain" description="HTH cro/C1-type" evidence="2">
    <location>
        <begin position="16"/>
        <end position="50"/>
    </location>
</feature>
<dbReference type="Pfam" id="PF13464">
    <property type="entry name" value="RodZ_C"/>
    <property type="match status" value="1"/>
</dbReference>
<organism evidence="4 5">
    <name type="scientific">Candidatus Dactylopiibacterium carminicum</name>
    <dbReference type="NCBI Taxonomy" id="857335"/>
    <lineage>
        <taxon>Bacteria</taxon>
        <taxon>Pseudomonadati</taxon>
        <taxon>Pseudomonadota</taxon>
        <taxon>Betaproteobacteria</taxon>
        <taxon>Rhodocyclales</taxon>
        <taxon>Rhodocyclaceae</taxon>
        <taxon>Candidatus Dactylopiibacterium</taxon>
    </lineage>
</organism>
<keyword evidence="6" id="KW-1185">Reference proteome</keyword>
<sequence length="303" mass="32133">MSEQETEARTSPWQTLREAREARGLSLQDVSAHLKLAPRQLEAIERGEYERLPGLAFARGFVRNYARFLGVDAAACLKIMDGAEKPAPAEVASQMTTPSLGRMPTPGDSRYSALPAALVVLAILVVLGAGWYFRWFEARDTFEALGSESAVVMSEAALVLPKAEDPTPGSISEPLLQAPAASAPEASAVAVSSVSSSHPAPAAAPVVSAPAPALVSASVPTLSAAAPRLVFTFSGESWVEVRDAEGRLLYSRLNQPGSVQEVQGTPPFDLVIGNAPRVKLVWRDKPVDLVSATRGEVARLKLQ</sequence>
<dbReference type="PROSITE" id="PS50943">
    <property type="entry name" value="HTH_CROC1"/>
    <property type="match status" value="1"/>
</dbReference>
<dbReference type="OrthoDB" id="8561330at2"/>
<dbReference type="InterPro" id="IPR001387">
    <property type="entry name" value="Cro/C1-type_HTH"/>
</dbReference>
<proteinExistence type="predicted"/>
<dbReference type="PANTHER" id="PTHR34475:SF1">
    <property type="entry name" value="CYTOSKELETON PROTEIN RODZ"/>
    <property type="match status" value="1"/>
</dbReference>
<name>A0A272F0H4_9RHOO</name>
<evidence type="ECO:0000256" key="1">
    <source>
        <dbReference type="SAM" id="Phobius"/>
    </source>
</evidence>
<dbReference type="Pfam" id="PF13413">
    <property type="entry name" value="HTH_25"/>
    <property type="match status" value="1"/>
</dbReference>
<keyword evidence="1" id="KW-1133">Transmembrane helix</keyword>
<feature type="transmembrane region" description="Helical" evidence="1">
    <location>
        <begin position="111"/>
        <end position="133"/>
    </location>
</feature>
<dbReference type="Proteomes" id="UP000623509">
    <property type="component" value="Unassembled WGS sequence"/>
</dbReference>
<protein>
    <submittedName>
        <fullName evidence="3">DUF4115 domain-containing protein</fullName>
    </submittedName>
</protein>
<dbReference type="EMBL" id="NMRN01000001">
    <property type="protein sequence ID" value="PAS95370.1"/>
    <property type="molecule type" value="Genomic_DNA"/>
</dbReference>
<dbReference type="InterPro" id="IPR025194">
    <property type="entry name" value="RodZ-like_C"/>
</dbReference>
<dbReference type="CDD" id="cd00093">
    <property type="entry name" value="HTH_XRE"/>
    <property type="match status" value="1"/>
</dbReference>
<dbReference type="Proteomes" id="UP000216107">
    <property type="component" value="Unassembled WGS sequence"/>
</dbReference>
<gene>
    <name evidence="3" type="ORF">BGI27_00550</name>
    <name evidence="4" type="ORF">CGU29_00585</name>
</gene>
<keyword evidence="1" id="KW-0812">Transmembrane</keyword>
<reference evidence="4 5" key="2">
    <citation type="submission" date="2017-07" db="EMBL/GenBank/DDBJ databases">
        <title>Candidatus Dactylopiibacterium carminicum, a nitrogen-fixing symbiont of the cochineal insect Dactylopius coccus and Dactylopius opuntiae (Hemiptera: Coccoidea: Dactylopiidae).</title>
        <authorList>
            <person name="Vera A."/>
        </authorList>
    </citation>
    <scope>NUCLEOTIDE SEQUENCE [LARGE SCALE GENOMIC DNA]</scope>
    <source>
        <strain evidence="4 5">NFDCM</strain>
    </source>
</reference>